<name>M4C3H3_HYAAE</name>
<sequence>MVLKLGIQRECTAGLTIAVGGAIAEAFDWVWTHQRKDRGAQIIELPFTASSAEPKLEAVTPTVTVSALECGAPATSAATASSGCKMSGWGQALSPSASSSAPSKFASDPKTDWGSNMRKWNEPEHKTETAPVRQKTTG</sequence>
<reference evidence="3" key="1">
    <citation type="journal article" date="2010" name="Science">
        <title>Signatures of adaptation to obligate biotrophy in the Hyaloperonospora arabidopsidis genome.</title>
        <authorList>
            <person name="Baxter L."/>
            <person name="Tripathy S."/>
            <person name="Ishaque N."/>
            <person name="Boot N."/>
            <person name="Cabral A."/>
            <person name="Kemen E."/>
            <person name="Thines M."/>
            <person name="Ah-Fong A."/>
            <person name="Anderson R."/>
            <person name="Badejoko W."/>
            <person name="Bittner-Eddy P."/>
            <person name="Boore J.L."/>
            <person name="Chibucos M.C."/>
            <person name="Coates M."/>
            <person name="Dehal P."/>
            <person name="Delehaunty K."/>
            <person name="Dong S."/>
            <person name="Downton P."/>
            <person name="Dumas B."/>
            <person name="Fabro G."/>
            <person name="Fronick C."/>
            <person name="Fuerstenberg S.I."/>
            <person name="Fulton L."/>
            <person name="Gaulin E."/>
            <person name="Govers F."/>
            <person name="Hughes L."/>
            <person name="Humphray S."/>
            <person name="Jiang R.H."/>
            <person name="Judelson H."/>
            <person name="Kamoun S."/>
            <person name="Kyung K."/>
            <person name="Meijer H."/>
            <person name="Minx P."/>
            <person name="Morris P."/>
            <person name="Nelson J."/>
            <person name="Phuntumart V."/>
            <person name="Qutob D."/>
            <person name="Rehmany A."/>
            <person name="Rougon-Cardoso A."/>
            <person name="Ryden P."/>
            <person name="Torto-Alalibo T."/>
            <person name="Studholme D."/>
            <person name="Wang Y."/>
            <person name="Win J."/>
            <person name="Wood J."/>
            <person name="Clifton S.W."/>
            <person name="Rogers J."/>
            <person name="Van den Ackerveken G."/>
            <person name="Jones J.D."/>
            <person name="McDowell J.M."/>
            <person name="Beynon J."/>
            <person name="Tyler B.M."/>
        </authorList>
    </citation>
    <scope>NUCLEOTIDE SEQUENCE [LARGE SCALE GENOMIC DNA]</scope>
    <source>
        <strain evidence="3">Emoy2</strain>
    </source>
</reference>
<accession>M4C3H3</accession>
<dbReference type="Proteomes" id="UP000011713">
    <property type="component" value="Unassembled WGS sequence"/>
</dbReference>
<evidence type="ECO:0000313" key="3">
    <source>
        <dbReference type="Proteomes" id="UP000011713"/>
    </source>
</evidence>
<feature type="compositionally biased region" description="Low complexity" evidence="1">
    <location>
        <begin position="94"/>
        <end position="108"/>
    </location>
</feature>
<dbReference type="VEuPathDB" id="FungiDB:HpaG813641"/>
<dbReference type="InParanoid" id="M4C3H3"/>
<dbReference type="AlphaFoldDB" id="M4C3H3"/>
<dbReference type="EMBL" id="JH598163">
    <property type="status" value="NOT_ANNOTATED_CDS"/>
    <property type="molecule type" value="Genomic_DNA"/>
</dbReference>
<evidence type="ECO:0000313" key="2">
    <source>
        <dbReference type="EnsemblProtists" id="HpaP813641"/>
    </source>
</evidence>
<dbReference type="HOGENOM" id="CLU_1859103_0_0_1"/>
<proteinExistence type="predicted"/>
<keyword evidence="3" id="KW-1185">Reference proteome</keyword>
<organism evidence="2 3">
    <name type="scientific">Hyaloperonospora arabidopsidis (strain Emoy2)</name>
    <name type="common">Downy mildew agent</name>
    <name type="synonym">Peronospora arabidopsidis</name>
    <dbReference type="NCBI Taxonomy" id="559515"/>
    <lineage>
        <taxon>Eukaryota</taxon>
        <taxon>Sar</taxon>
        <taxon>Stramenopiles</taxon>
        <taxon>Oomycota</taxon>
        <taxon>Peronosporomycetes</taxon>
        <taxon>Peronosporales</taxon>
        <taxon>Peronosporaceae</taxon>
        <taxon>Hyaloperonospora</taxon>
    </lineage>
</organism>
<feature type="compositionally biased region" description="Basic and acidic residues" evidence="1">
    <location>
        <begin position="119"/>
        <end position="128"/>
    </location>
</feature>
<feature type="region of interest" description="Disordered" evidence="1">
    <location>
        <begin position="78"/>
        <end position="138"/>
    </location>
</feature>
<dbReference type="EnsemblProtists" id="HpaT813641">
    <property type="protein sequence ID" value="HpaP813641"/>
    <property type="gene ID" value="HpaG813641"/>
</dbReference>
<evidence type="ECO:0000256" key="1">
    <source>
        <dbReference type="SAM" id="MobiDB-lite"/>
    </source>
</evidence>
<reference evidence="2" key="2">
    <citation type="submission" date="2015-06" db="UniProtKB">
        <authorList>
            <consortium name="EnsemblProtists"/>
        </authorList>
    </citation>
    <scope>IDENTIFICATION</scope>
    <source>
        <strain evidence="2">Emoy2</strain>
    </source>
</reference>
<protein>
    <submittedName>
        <fullName evidence="2">Uncharacterized protein</fullName>
    </submittedName>
</protein>